<keyword evidence="3" id="KW-0808">Transferase</keyword>
<organism evidence="3 4">
    <name type="scientific">Patulibacter medicamentivorans</name>
    <dbReference type="NCBI Taxonomy" id="1097667"/>
    <lineage>
        <taxon>Bacteria</taxon>
        <taxon>Bacillati</taxon>
        <taxon>Actinomycetota</taxon>
        <taxon>Thermoleophilia</taxon>
        <taxon>Solirubrobacterales</taxon>
        <taxon>Patulibacteraceae</taxon>
        <taxon>Patulibacter</taxon>
    </lineage>
</organism>
<evidence type="ECO:0000313" key="3">
    <source>
        <dbReference type="EMBL" id="EHN11258.1"/>
    </source>
</evidence>
<reference evidence="3 4" key="1">
    <citation type="journal article" date="2013" name="Biodegradation">
        <title>Quantitative proteomic analysis of ibuprofen-degrading Patulibacter sp. strain I11.</title>
        <authorList>
            <person name="Almeida B."/>
            <person name="Kjeldal H."/>
            <person name="Lolas I."/>
            <person name="Knudsen A.D."/>
            <person name="Carvalho G."/>
            <person name="Nielsen K.L."/>
            <person name="Barreto Crespo M.T."/>
            <person name="Stensballe A."/>
            <person name="Nielsen J.L."/>
        </authorList>
    </citation>
    <scope>NUCLEOTIDE SEQUENCE [LARGE SCALE GENOMIC DNA]</scope>
    <source>
        <strain evidence="3 4">I11</strain>
    </source>
</reference>
<dbReference type="GO" id="GO:0016746">
    <property type="term" value="F:acyltransferase activity"/>
    <property type="evidence" value="ECO:0007669"/>
    <property type="project" value="InterPro"/>
</dbReference>
<dbReference type="OrthoDB" id="9805770at2"/>
<dbReference type="Proteomes" id="UP000005143">
    <property type="component" value="Unassembled WGS sequence"/>
</dbReference>
<name>H0E4Z0_9ACTN</name>
<dbReference type="AlphaFoldDB" id="H0E4Z0"/>
<dbReference type="InterPro" id="IPR023213">
    <property type="entry name" value="CAT-like_dom_sf"/>
</dbReference>
<accession>H0E4Z0</accession>
<feature type="region of interest" description="Disordered" evidence="1">
    <location>
        <begin position="1"/>
        <end position="23"/>
    </location>
</feature>
<evidence type="ECO:0000256" key="1">
    <source>
        <dbReference type="SAM" id="MobiDB-lite"/>
    </source>
</evidence>
<evidence type="ECO:0000313" key="4">
    <source>
        <dbReference type="Proteomes" id="UP000005143"/>
    </source>
</evidence>
<evidence type="ECO:0000259" key="2">
    <source>
        <dbReference type="Pfam" id="PF00198"/>
    </source>
</evidence>
<dbReference type="PANTHER" id="PTHR23151">
    <property type="entry name" value="DIHYDROLIPOAMIDE ACETYL/SUCCINYL-TRANSFERASE-RELATED"/>
    <property type="match status" value="1"/>
</dbReference>
<keyword evidence="3" id="KW-0670">Pyruvate</keyword>
<dbReference type="PANTHER" id="PTHR23151:SF90">
    <property type="entry name" value="DIHYDROLIPOYLLYSINE-RESIDUE ACETYLTRANSFERASE COMPONENT OF PYRUVATE DEHYDROGENASE COMPLEX, MITOCHONDRIAL-RELATED"/>
    <property type="match status" value="1"/>
</dbReference>
<dbReference type="Gene3D" id="3.30.559.10">
    <property type="entry name" value="Chloramphenicol acetyltransferase-like domain"/>
    <property type="match status" value="1"/>
</dbReference>
<feature type="domain" description="2-oxoacid dehydrogenase acyltransferase catalytic" evidence="2">
    <location>
        <begin position="34"/>
        <end position="244"/>
    </location>
</feature>
<dbReference type="GO" id="GO:0045254">
    <property type="term" value="C:pyruvate dehydrogenase complex"/>
    <property type="evidence" value="ECO:0007669"/>
    <property type="project" value="InterPro"/>
</dbReference>
<gene>
    <name evidence="3" type="ORF">PAI11_18750</name>
</gene>
<sequence length="248" mass="26240">MSEPTEIATRTPEDGVSVEEGTKRGTVTTRIPSKPQTALARRLAEVRATVPTWTASVDVDVEELRLLLPDVEGRPEPIDAVVAAVGEALRGHERVNGAWRDGMLESWSRANVALAIDLDGGAIVLPTLLDADAATLAELAARRRDVTARAHDGTLRAPDSAGATFAVVDGGSDGPDRFDAIMPPGTGAALAVGAIRRRPWVVGEALVPRHLLTLTLTADHRAIYPSHGGAFLRRVAGLLEDARPLLGR</sequence>
<keyword evidence="4" id="KW-1185">Reference proteome</keyword>
<dbReference type="InterPro" id="IPR045257">
    <property type="entry name" value="E2/Pdx1"/>
</dbReference>
<dbReference type="InterPro" id="IPR001078">
    <property type="entry name" value="2-oxoacid_DH_actylTfrase"/>
</dbReference>
<dbReference type="Pfam" id="PF00198">
    <property type="entry name" value="2-oxoacid_dh"/>
    <property type="match status" value="1"/>
</dbReference>
<dbReference type="SUPFAM" id="SSF52777">
    <property type="entry name" value="CoA-dependent acyltransferases"/>
    <property type="match status" value="1"/>
</dbReference>
<dbReference type="EMBL" id="AGUD01000127">
    <property type="protein sequence ID" value="EHN11258.1"/>
    <property type="molecule type" value="Genomic_DNA"/>
</dbReference>
<dbReference type="RefSeq" id="WP_007573781.1">
    <property type="nucleotide sequence ID" value="NZ_AGUD01000127.1"/>
</dbReference>
<proteinExistence type="predicted"/>
<dbReference type="GO" id="GO:0006086">
    <property type="term" value="P:pyruvate decarboxylation to acetyl-CoA"/>
    <property type="evidence" value="ECO:0007669"/>
    <property type="project" value="InterPro"/>
</dbReference>
<comment type="caution">
    <text evidence="3">The sequence shown here is derived from an EMBL/GenBank/DDBJ whole genome shotgun (WGS) entry which is preliminary data.</text>
</comment>
<protein>
    <submittedName>
        <fullName evidence="3">Pyruvate dehydrogenase complex E2 component dihydrolipoamide acetyltransferase</fullName>
    </submittedName>
</protein>